<dbReference type="Proteomes" id="UP000093186">
    <property type="component" value="Unassembled WGS sequence"/>
</dbReference>
<keyword evidence="1" id="KW-0812">Transmembrane</keyword>
<dbReference type="STRING" id="447689.BA195_03695"/>
<evidence type="ECO:0000256" key="1">
    <source>
        <dbReference type="SAM" id="Phobius"/>
    </source>
</evidence>
<protein>
    <recommendedName>
        <fullName evidence="4">Cytochrome oxidase complex assembly protein 1</fullName>
    </recommendedName>
</protein>
<dbReference type="OrthoDB" id="1178263at2"/>
<dbReference type="RefSeq" id="WP_068702556.1">
    <property type="nucleotide sequence ID" value="NZ_JAUOSW010000004.1"/>
</dbReference>
<evidence type="ECO:0008006" key="4">
    <source>
        <dbReference type="Google" id="ProtNLM"/>
    </source>
</evidence>
<sequence>MMREQKQKSWFGRNWGWVVPVGGCGCGCIGLILLFVFGIGAAFFGISEIITNATPVEHAIKQAEKNKKVRSFLGEPIEKYGIPSGNISINNNDGDVDFSIPISGPNGKGTLIVRGIRTNGEWIYEDLYVRIKETHEEINLLAQEKVLEDI</sequence>
<proteinExistence type="predicted"/>
<feature type="transmembrane region" description="Helical" evidence="1">
    <location>
        <begin position="21"/>
        <end position="46"/>
    </location>
</feature>
<dbReference type="EMBL" id="MAKX01000001">
    <property type="protein sequence ID" value="OCK43813.1"/>
    <property type="molecule type" value="Genomic_DNA"/>
</dbReference>
<organism evidence="2 3">
    <name type="scientific">Tenacibaculum soleae</name>
    <dbReference type="NCBI Taxonomy" id="447689"/>
    <lineage>
        <taxon>Bacteria</taxon>
        <taxon>Pseudomonadati</taxon>
        <taxon>Bacteroidota</taxon>
        <taxon>Flavobacteriia</taxon>
        <taxon>Flavobacteriales</taxon>
        <taxon>Flavobacteriaceae</taxon>
        <taxon>Tenacibaculum</taxon>
    </lineage>
</organism>
<gene>
    <name evidence="2" type="ORF">BA195_03695</name>
</gene>
<evidence type="ECO:0000313" key="2">
    <source>
        <dbReference type="EMBL" id="OCK43813.1"/>
    </source>
</evidence>
<dbReference type="InterPro" id="IPR014807">
    <property type="entry name" value="Coa1"/>
</dbReference>
<dbReference type="Pfam" id="PF08695">
    <property type="entry name" value="Coa1"/>
    <property type="match status" value="1"/>
</dbReference>
<accession>A0A1B9Y1Y0</accession>
<keyword evidence="1" id="KW-0472">Membrane</keyword>
<dbReference type="AlphaFoldDB" id="A0A1B9Y1Y0"/>
<keyword evidence="1" id="KW-1133">Transmembrane helix</keyword>
<dbReference type="PROSITE" id="PS51257">
    <property type="entry name" value="PROKAR_LIPOPROTEIN"/>
    <property type="match status" value="1"/>
</dbReference>
<reference evidence="2 3" key="1">
    <citation type="submission" date="2016-06" db="EMBL/GenBank/DDBJ databases">
        <title>Draft Genome Sequence of Tenacibaculum soleae UCD-KL19.</title>
        <authorList>
            <person name="Eisen J.A."/>
            <person name="Coil D.A."/>
            <person name="Lujan K.M."/>
        </authorList>
    </citation>
    <scope>NUCLEOTIDE SEQUENCE [LARGE SCALE GENOMIC DNA]</scope>
    <source>
        <strain evidence="2 3">UCD-KL19</strain>
    </source>
</reference>
<evidence type="ECO:0000313" key="3">
    <source>
        <dbReference type="Proteomes" id="UP000093186"/>
    </source>
</evidence>
<keyword evidence="3" id="KW-1185">Reference proteome</keyword>
<comment type="caution">
    <text evidence="2">The sequence shown here is derived from an EMBL/GenBank/DDBJ whole genome shotgun (WGS) entry which is preliminary data.</text>
</comment>
<name>A0A1B9Y1Y0_9FLAO</name>